<dbReference type="InterPro" id="IPR045262">
    <property type="entry name" value="STP/PLT_plant"/>
</dbReference>
<dbReference type="Pfam" id="PF00083">
    <property type="entry name" value="Sugar_tr"/>
    <property type="match status" value="1"/>
</dbReference>
<evidence type="ECO:0000313" key="12">
    <source>
        <dbReference type="Proteomes" id="UP001314170"/>
    </source>
</evidence>
<evidence type="ECO:0000256" key="5">
    <source>
        <dbReference type="ARBA" id="ARBA00022692"/>
    </source>
</evidence>
<dbReference type="InterPro" id="IPR003663">
    <property type="entry name" value="Sugar/inositol_transpt"/>
</dbReference>
<dbReference type="PRINTS" id="PR00171">
    <property type="entry name" value="SUGRTRNSPORT"/>
</dbReference>
<dbReference type="SUPFAM" id="SSF103473">
    <property type="entry name" value="MFS general substrate transporter"/>
    <property type="match status" value="1"/>
</dbReference>
<dbReference type="InterPro" id="IPR036259">
    <property type="entry name" value="MFS_trans_sf"/>
</dbReference>
<keyword evidence="6" id="KW-0769">Symport</keyword>
<name>A0AAV1R9E0_9ROSI</name>
<dbReference type="PANTHER" id="PTHR23500:SF511">
    <property type="entry name" value="SUGAR TRANSPORT PROTEIN 2"/>
    <property type="match status" value="1"/>
</dbReference>
<evidence type="ECO:0000256" key="1">
    <source>
        <dbReference type="ARBA" id="ARBA00004141"/>
    </source>
</evidence>
<dbReference type="Proteomes" id="UP001314170">
    <property type="component" value="Unassembled WGS sequence"/>
</dbReference>
<keyword evidence="3" id="KW-0813">Transport</keyword>
<evidence type="ECO:0000259" key="10">
    <source>
        <dbReference type="PROSITE" id="PS50850"/>
    </source>
</evidence>
<comment type="caution">
    <text evidence="11">The sequence shown here is derived from an EMBL/GenBank/DDBJ whole genome shotgun (WGS) entry which is preliminary data.</text>
</comment>
<evidence type="ECO:0000313" key="11">
    <source>
        <dbReference type="EMBL" id="CAK7331310.1"/>
    </source>
</evidence>
<dbReference type="GO" id="GO:0015144">
    <property type="term" value="F:carbohydrate transmembrane transporter activity"/>
    <property type="evidence" value="ECO:0007669"/>
    <property type="project" value="InterPro"/>
</dbReference>
<feature type="domain" description="Major facilitator superfamily (MFS) profile" evidence="10">
    <location>
        <begin position="46"/>
        <end position="178"/>
    </location>
</feature>
<gene>
    <name evidence="11" type="ORF">DCAF_LOCUS8402</name>
</gene>
<feature type="transmembrane region" description="Helical" evidence="9">
    <location>
        <begin position="134"/>
        <end position="157"/>
    </location>
</feature>
<sequence>MANINNSSEAEISSDWGANMPELTLVHESGIRQDFPAKLTRQVIVCTVTAACGGFMFGYDIGISGGVTGMDMFLDKFFPEVYVKKHQAKSNNYCKFNSQLLQLFTSSLYLAAIVGCVIGSISCKKWGRKPTMQIASVFFLVGAILNAAALNIGMLIAGRLCLGAGIGFGNQVMKFKHM</sequence>
<dbReference type="PROSITE" id="PS50850">
    <property type="entry name" value="MFS"/>
    <property type="match status" value="1"/>
</dbReference>
<dbReference type="PANTHER" id="PTHR23500">
    <property type="entry name" value="SOLUTE CARRIER FAMILY 2, FACILITATED GLUCOSE TRANSPORTER"/>
    <property type="match status" value="1"/>
</dbReference>
<proteinExistence type="inferred from homology"/>
<reference evidence="11 12" key="1">
    <citation type="submission" date="2024-01" db="EMBL/GenBank/DDBJ databases">
        <authorList>
            <person name="Waweru B."/>
        </authorList>
    </citation>
    <scope>NUCLEOTIDE SEQUENCE [LARGE SCALE GENOMIC DNA]</scope>
</reference>
<dbReference type="EMBL" id="CAWUPB010000913">
    <property type="protein sequence ID" value="CAK7331310.1"/>
    <property type="molecule type" value="Genomic_DNA"/>
</dbReference>
<dbReference type="InterPro" id="IPR005828">
    <property type="entry name" value="MFS_sugar_transport-like"/>
</dbReference>
<dbReference type="Gene3D" id="1.20.1250.20">
    <property type="entry name" value="MFS general substrate transporter like domains"/>
    <property type="match status" value="1"/>
</dbReference>
<keyword evidence="8 9" id="KW-0472">Membrane</keyword>
<dbReference type="GO" id="GO:0015293">
    <property type="term" value="F:symporter activity"/>
    <property type="evidence" value="ECO:0007669"/>
    <property type="project" value="UniProtKB-KW"/>
</dbReference>
<evidence type="ECO:0000256" key="9">
    <source>
        <dbReference type="SAM" id="Phobius"/>
    </source>
</evidence>
<keyword evidence="7 9" id="KW-1133">Transmembrane helix</keyword>
<feature type="transmembrane region" description="Helical" evidence="9">
    <location>
        <begin position="100"/>
        <end position="122"/>
    </location>
</feature>
<dbReference type="InterPro" id="IPR020846">
    <property type="entry name" value="MFS_dom"/>
</dbReference>
<organism evidence="11 12">
    <name type="scientific">Dovyalis caffra</name>
    <dbReference type="NCBI Taxonomy" id="77055"/>
    <lineage>
        <taxon>Eukaryota</taxon>
        <taxon>Viridiplantae</taxon>
        <taxon>Streptophyta</taxon>
        <taxon>Embryophyta</taxon>
        <taxon>Tracheophyta</taxon>
        <taxon>Spermatophyta</taxon>
        <taxon>Magnoliopsida</taxon>
        <taxon>eudicotyledons</taxon>
        <taxon>Gunneridae</taxon>
        <taxon>Pentapetalae</taxon>
        <taxon>rosids</taxon>
        <taxon>fabids</taxon>
        <taxon>Malpighiales</taxon>
        <taxon>Salicaceae</taxon>
        <taxon>Flacourtieae</taxon>
        <taxon>Dovyalis</taxon>
    </lineage>
</organism>
<evidence type="ECO:0000256" key="7">
    <source>
        <dbReference type="ARBA" id="ARBA00022989"/>
    </source>
</evidence>
<dbReference type="GO" id="GO:0016020">
    <property type="term" value="C:membrane"/>
    <property type="evidence" value="ECO:0007669"/>
    <property type="project" value="UniProtKB-SubCell"/>
</dbReference>
<keyword evidence="4" id="KW-0762">Sugar transport</keyword>
<comment type="subcellular location">
    <subcellularLocation>
        <location evidence="1">Membrane</location>
        <topology evidence="1">Multi-pass membrane protein</topology>
    </subcellularLocation>
</comment>
<dbReference type="AlphaFoldDB" id="A0AAV1R9E0"/>
<protein>
    <recommendedName>
        <fullName evidence="10">Major facilitator superfamily (MFS) profile domain-containing protein</fullName>
    </recommendedName>
</protein>
<evidence type="ECO:0000256" key="2">
    <source>
        <dbReference type="ARBA" id="ARBA00010992"/>
    </source>
</evidence>
<evidence type="ECO:0000256" key="8">
    <source>
        <dbReference type="ARBA" id="ARBA00023136"/>
    </source>
</evidence>
<comment type="similarity">
    <text evidence="2">Belongs to the major facilitator superfamily. Sugar transporter (TC 2.A.1.1) family.</text>
</comment>
<evidence type="ECO:0000256" key="6">
    <source>
        <dbReference type="ARBA" id="ARBA00022847"/>
    </source>
</evidence>
<evidence type="ECO:0000256" key="4">
    <source>
        <dbReference type="ARBA" id="ARBA00022597"/>
    </source>
</evidence>
<keyword evidence="12" id="KW-1185">Reference proteome</keyword>
<evidence type="ECO:0000256" key="3">
    <source>
        <dbReference type="ARBA" id="ARBA00022448"/>
    </source>
</evidence>
<accession>A0AAV1R9E0</accession>
<keyword evidence="5 9" id="KW-0812">Transmembrane</keyword>